<sequence>MKSITSFFATLKRWTVAVMVCVCALALVWGSTYNGNLIAIAGTETGNKIQQENKNFVKDAADKVKETAAKNAQRVEKATDNDGSFLERKAKRDAARIEKRADEDAQRTQKAIDNNVNAVERTIDNIKNALSK</sequence>
<organism evidence="1 2">
    <name type="scientific">Gloeothece verrucosa (strain PCC 7822)</name>
    <name type="common">Cyanothece sp. (strain PCC 7822)</name>
    <dbReference type="NCBI Taxonomy" id="497965"/>
    <lineage>
        <taxon>Bacteria</taxon>
        <taxon>Bacillati</taxon>
        <taxon>Cyanobacteriota</taxon>
        <taxon>Cyanophyceae</taxon>
        <taxon>Oscillatoriophycideae</taxon>
        <taxon>Chroococcales</taxon>
        <taxon>Aphanothecaceae</taxon>
        <taxon>Gloeothece</taxon>
        <taxon>Gloeothece verrucosa</taxon>
    </lineage>
</organism>
<accession>E0ULJ0</accession>
<geneLocation type="plasmid" evidence="1 2">
    <name>Cy782201</name>
</geneLocation>
<evidence type="ECO:0000313" key="2">
    <source>
        <dbReference type="Proteomes" id="UP000008206"/>
    </source>
</evidence>
<protein>
    <submittedName>
        <fullName evidence="1">Uncharacterized protein</fullName>
    </submittedName>
</protein>
<keyword evidence="1" id="KW-0614">Plasmid</keyword>
<reference evidence="2" key="1">
    <citation type="journal article" date="2011" name="MBio">
        <title>Novel metabolic attributes of the genus Cyanothece, comprising a group of unicellular nitrogen-fixing Cyanobacteria.</title>
        <authorList>
            <person name="Bandyopadhyay A."/>
            <person name="Elvitigala T."/>
            <person name="Welsh E."/>
            <person name="Stockel J."/>
            <person name="Liberton M."/>
            <person name="Min H."/>
            <person name="Sherman L.A."/>
            <person name="Pakrasi H.B."/>
        </authorList>
    </citation>
    <scope>NUCLEOTIDE SEQUENCE [LARGE SCALE GENOMIC DNA]</scope>
    <source>
        <strain evidence="2">PCC 7822</strain>
        <plasmid evidence="2">Cy782201</plasmid>
    </source>
</reference>
<dbReference type="OrthoDB" id="574294at2"/>
<dbReference type="HOGENOM" id="CLU_147433_0_0_3"/>
<dbReference type="Proteomes" id="UP000008206">
    <property type="component" value="Plasmid Cy782201"/>
</dbReference>
<keyword evidence="2" id="KW-1185">Reference proteome</keyword>
<dbReference type="KEGG" id="cyj:Cyan7822_5971"/>
<name>E0ULJ0_GLOV7</name>
<dbReference type="AlphaFoldDB" id="E0ULJ0"/>
<proteinExistence type="predicted"/>
<gene>
    <name evidence="1" type="ordered locus">Cyan7822_5971</name>
</gene>
<dbReference type="RefSeq" id="WP_013334570.1">
    <property type="nucleotide sequence ID" value="NC_014533.1"/>
</dbReference>
<dbReference type="EMBL" id="CP002199">
    <property type="protein sequence ID" value="ADN17820.1"/>
    <property type="molecule type" value="Genomic_DNA"/>
</dbReference>
<evidence type="ECO:0000313" key="1">
    <source>
        <dbReference type="EMBL" id="ADN17820.1"/>
    </source>
</evidence>